<comment type="caution">
    <text evidence="5">The sequence shown here is derived from an EMBL/GenBank/DDBJ whole genome shotgun (WGS) entry which is preliminary data.</text>
</comment>
<feature type="domain" description="Calcineurin-like phosphoesterase" evidence="4">
    <location>
        <begin position="2"/>
        <end position="153"/>
    </location>
</feature>
<sequence>MLVVSDTHAPRHWKACPPALLPELERAELVLHAGDVCTPDVLDLLAGFAPLHVVRGNNDGPDVAAWGAPDTLELDLAGVKVAMIHDSGQKQGRSARMRRRFPEADLVVFGHSHIPLEEVPDDPRTGVRLLNPGSPTDKRRQPTGTYAVLDLRDGAIVDARIEPLAR</sequence>
<dbReference type="PANTHER" id="PTHR11124">
    <property type="entry name" value="VACUOLAR SORTING PROTEIN VPS29"/>
    <property type="match status" value="1"/>
</dbReference>
<keyword evidence="2" id="KW-0479">Metal-binding</keyword>
<reference evidence="6" key="1">
    <citation type="journal article" date="2019" name="Int. J. Syst. Evol. Microbiol.">
        <title>The Global Catalogue of Microorganisms (GCM) 10K type strain sequencing project: providing services to taxonomists for standard genome sequencing and annotation.</title>
        <authorList>
            <consortium name="The Broad Institute Genomics Platform"/>
            <consortium name="The Broad Institute Genome Sequencing Center for Infectious Disease"/>
            <person name="Wu L."/>
            <person name="Ma J."/>
        </authorList>
    </citation>
    <scope>NUCLEOTIDE SEQUENCE [LARGE SCALE GENOMIC DNA]</scope>
    <source>
        <strain evidence="6">JCM 17687</strain>
    </source>
</reference>
<name>A0ABP9J2Z8_9MICO</name>
<dbReference type="InterPro" id="IPR000979">
    <property type="entry name" value="Phosphodiesterase_MJ0936/Vps29"/>
</dbReference>
<evidence type="ECO:0000313" key="6">
    <source>
        <dbReference type="Proteomes" id="UP001500427"/>
    </source>
</evidence>
<dbReference type="SUPFAM" id="SSF56300">
    <property type="entry name" value="Metallo-dependent phosphatases"/>
    <property type="match status" value="1"/>
</dbReference>
<dbReference type="EC" id="3.1.4.-" evidence="2"/>
<evidence type="ECO:0000256" key="1">
    <source>
        <dbReference type="ARBA" id="ARBA00008950"/>
    </source>
</evidence>
<dbReference type="InterPro" id="IPR029052">
    <property type="entry name" value="Metallo-depent_PP-like"/>
</dbReference>
<dbReference type="EMBL" id="BAABIW010000004">
    <property type="protein sequence ID" value="GAA5017385.1"/>
    <property type="molecule type" value="Genomic_DNA"/>
</dbReference>
<organism evidence="5 6">
    <name type="scientific">Terrabacter aeriphilus</name>
    <dbReference type="NCBI Taxonomy" id="515662"/>
    <lineage>
        <taxon>Bacteria</taxon>
        <taxon>Bacillati</taxon>
        <taxon>Actinomycetota</taxon>
        <taxon>Actinomycetes</taxon>
        <taxon>Micrococcales</taxon>
        <taxon>Intrasporangiaceae</taxon>
        <taxon>Terrabacter</taxon>
    </lineage>
</organism>
<evidence type="ECO:0000313" key="5">
    <source>
        <dbReference type="EMBL" id="GAA5017385.1"/>
    </source>
</evidence>
<dbReference type="Proteomes" id="UP001500427">
    <property type="component" value="Unassembled WGS sequence"/>
</dbReference>
<evidence type="ECO:0000256" key="3">
    <source>
        <dbReference type="SAM" id="MobiDB-lite"/>
    </source>
</evidence>
<evidence type="ECO:0000256" key="2">
    <source>
        <dbReference type="RuleBase" id="RU362039"/>
    </source>
</evidence>
<protein>
    <recommendedName>
        <fullName evidence="2">Phosphoesterase</fullName>
        <ecNumber evidence="2">3.1.4.-</ecNumber>
    </recommendedName>
</protein>
<comment type="cofactor">
    <cofactor evidence="2">
        <name>a divalent metal cation</name>
        <dbReference type="ChEBI" id="CHEBI:60240"/>
    </cofactor>
</comment>
<dbReference type="NCBIfam" id="TIGR00040">
    <property type="entry name" value="yfcE"/>
    <property type="match status" value="1"/>
</dbReference>
<dbReference type="Gene3D" id="3.60.21.10">
    <property type="match status" value="1"/>
</dbReference>
<feature type="region of interest" description="Disordered" evidence="3">
    <location>
        <begin position="123"/>
        <end position="143"/>
    </location>
</feature>
<gene>
    <name evidence="5" type="ORF">GCM10023258_03600</name>
</gene>
<proteinExistence type="inferred from homology"/>
<accession>A0ABP9J2Z8</accession>
<dbReference type="Pfam" id="PF12850">
    <property type="entry name" value="Metallophos_2"/>
    <property type="match status" value="1"/>
</dbReference>
<dbReference type="InterPro" id="IPR024654">
    <property type="entry name" value="Calcineurin-like_PHP_lpxH"/>
</dbReference>
<evidence type="ECO:0000259" key="4">
    <source>
        <dbReference type="Pfam" id="PF12850"/>
    </source>
</evidence>
<keyword evidence="6" id="KW-1185">Reference proteome</keyword>
<comment type="similarity">
    <text evidence="1 2">Belongs to the metallophosphoesterase superfamily. YfcE family.</text>
</comment>